<evidence type="ECO:0000256" key="1">
    <source>
        <dbReference type="ARBA" id="ARBA00004141"/>
    </source>
</evidence>
<dbReference type="PROSITE" id="PS50922">
    <property type="entry name" value="TLC"/>
    <property type="match status" value="1"/>
</dbReference>
<dbReference type="Pfam" id="PF03798">
    <property type="entry name" value="TRAM_LAG1_CLN8"/>
    <property type="match status" value="1"/>
</dbReference>
<feature type="transmembrane region" description="Helical" evidence="6">
    <location>
        <begin position="56"/>
        <end position="73"/>
    </location>
</feature>
<keyword evidence="3 6" id="KW-1133">Transmembrane helix</keyword>
<evidence type="ECO:0000256" key="4">
    <source>
        <dbReference type="ARBA" id="ARBA00023136"/>
    </source>
</evidence>
<dbReference type="SMART" id="SM00724">
    <property type="entry name" value="TLC"/>
    <property type="match status" value="1"/>
</dbReference>
<dbReference type="EMBL" id="JAPMOS010000006">
    <property type="protein sequence ID" value="KAJ4461778.1"/>
    <property type="molecule type" value="Genomic_DNA"/>
</dbReference>
<reference evidence="8" key="1">
    <citation type="journal article" date="2022" name="bioRxiv">
        <title>Genomics of Preaxostyla Flagellates Illuminates Evolutionary Transitions and the Path Towards Mitochondrial Loss.</title>
        <authorList>
            <person name="Novak L.V.F."/>
            <person name="Treitli S.C."/>
            <person name="Pyrih J."/>
            <person name="Halakuc P."/>
            <person name="Pipaliya S.V."/>
            <person name="Vacek V."/>
            <person name="Brzon O."/>
            <person name="Soukal P."/>
            <person name="Eme L."/>
            <person name="Dacks J.B."/>
            <person name="Karnkowska A."/>
            <person name="Elias M."/>
            <person name="Hampl V."/>
        </authorList>
    </citation>
    <scope>NUCLEOTIDE SEQUENCE</scope>
    <source>
        <strain evidence="8">RCP-MX</strain>
    </source>
</reference>
<comment type="subcellular location">
    <subcellularLocation>
        <location evidence="1">Membrane</location>
        <topology evidence="1">Multi-pass membrane protein</topology>
    </subcellularLocation>
</comment>
<dbReference type="InterPro" id="IPR006634">
    <property type="entry name" value="TLC-dom"/>
</dbReference>
<feature type="domain" description="TLC" evidence="7">
    <location>
        <begin position="49"/>
        <end position="251"/>
    </location>
</feature>
<feature type="transmembrane region" description="Helical" evidence="6">
    <location>
        <begin position="226"/>
        <end position="247"/>
    </location>
</feature>
<dbReference type="InterPro" id="IPR016439">
    <property type="entry name" value="Lag1/Lac1-like"/>
</dbReference>
<proteinExistence type="predicted"/>
<gene>
    <name evidence="8" type="ORF">PAPYR_1922</name>
</gene>
<evidence type="ECO:0000256" key="6">
    <source>
        <dbReference type="SAM" id="Phobius"/>
    </source>
</evidence>
<feature type="transmembrane region" description="Helical" evidence="6">
    <location>
        <begin position="6"/>
        <end position="28"/>
    </location>
</feature>
<dbReference type="PANTHER" id="PTHR12560:SF0">
    <property type="entry name" value="LD18904P"/>
    <property type="match status" value="1"/>
</dbReference>
<keyword evidence="4 5" id="KW-0472">Membrane</keyword>
<protein>
    <submittedName>
        <fullName evidence="8">TLC domain</fullName>
    </submittedName>
</protein>
<sequence>MSVTILSPNIWLLVVLFSVGMTIIRMFYTKSMSSLYKWWRPHLAQRQILKAGESSWFTQFFATAFCLSSYIVLTQPWGFHPSQFVPDYEEKISPAQLIFIAYEFGFYISSLVYLFKESRNKYSDFYMMLGHHVAVLFLLVLSILYRYQRGCIFSLWLHDFADIFLEFSKLCHYLKFDHVAPYTFGCLVPAWGVNRIVVWPLTALRAFFKVDPAVAAGLPFYSFMRVFQSVIYVLDVAWFGMIMRMVVRSLKEGLTKDIRSDEDESLQRAPDKPQAQ</sequence>
<evidence type="ECO:0000313" key="9">
    <source>
        <dbReference type="Proteomes" id="UP001141327"/>
    </source>
</evidence>
<keyword evidence="9" id="KW-1185">Reference proteome</keyword>
<evidence type="ECO:0000313" key="8">
    <source>
        <dbReference type="EMBL" id="KAJ4461778.1"/>
    </source>
</evidence>
<evidence type="ECO:0000256" key="5">
    <source>
        <dbReference type="PROSITE-ProRule" id="PRU00205"/>
    </source>
</evidence>
<dbReference type="PANTHER" id="PTHR12560">
    <property type="entry name" value="LONGEVITY ASSURANCE FACTOR 1 LAG1"/>
    <property type="match status" value="1"/>
</dbReference>
<evidence type="ECO:0000256" key="3">
    <source>
        <dbReference type="ARBA" id="ARBA00022989"/>
    </source>
</evidence>
<feature type="transmembrane region" description="Helical" evidence="6">
    <location>
        <begin position="126"/>
        <end position="147"/>
    </location>
</feature>
<dbReference type="PIRSF" id="PIRSF005225">
    <property type="entry name" value="LAG1_LAC1"/>
    <property type="match status" value="1"/>
</dbReference>
<evidence type="ECO:0000259" key="7">
    <source>
        <dbReference type="PROSITE" id="PS50922"/>
    </source>
</evidence>
<comment type="caution">
    <text evidence="8">The sequence shown here is derived from an EMBL/GenBank/DDBJ whole genome shotgun (WGS) entry which is preliminary data.</text>
</comment>
<keyword evidence="2 5" id="KW-0812">Transmembrane</keyword>
<dbReference type="Proteomes" id="UP001141327">
    <property type="component" value="Unassembled WGS sequence"/>
</dbReference>
<accession>A0ABQ8UTV7</accession>
<evidence type="ECO:0000256" key="2">
    <source>
        <dbReference type="ARBA" id="ARBA00022692"/>
    </source>
</evidence>
<organism evidence="8 9">
    <name type="scientific">Paratrimastix pyriformis</name>
    <dbReference type="NCBI Taxonomy" id="342808"/>
    <lineage>
        <taxon>Eukaryota</taxon>
        <taxon>Metamonada</taxon>
        <taxon>Preaxostyla</taxon>
        <taxon>Paratrimastigidae</taxon>
        <taxon>Paratrimastix</taxon>
    </lineage>
</organism>
<name>A0ABQ8UTV7_9EUKA</name>
<feature type="transmembrane region" description="Helical" evidence="6">
    <location>
        <begin position="93"/>
        <end position="114"/>
    </location>
</feature>